<comment type="caution">
    <text evidence="6">The sequence shown here is derived from an EMBL/GenBank/DDBJ whole genome shotgun (WGS) entry which is preliminary data.</text>
</comment>
<feature type="DNA-binding region" description="H-T-H motif" evidence="4">
    <location>
        <begin position="34"/>
        <end position="53"/>
    </location>
</feature>
<keyword evidence="2 4" id="KW-0238">DNA-binding</keyword>
<dbReference type="Gene3D" id="1.10.357.10">
    <property type="entry name" value="Tetracycline Repressor, domain 2"/>
    <property type="match status" value="1"/>
</dbReference>
<dbReference type="PROSITE" id="PS50977">
    <property type="entry name" value="HTH_TETR_2"/>
    <property type="match status" value="1"/>
</dbReference>
<dbReference type="SUPFAM" id="SSF46689">
    <property type="entry name" value="Homeodomain-like"/>
    <property type="match status" value="1"/>
</dbReference>
<dbReference type="PRINTS" id="PR00455">
    <property type="entry name" value="HTHTETR"/>
</dbReference>
<evidence type="ECO:0000256" key="1">
    <source>
        <dbReference type="ARBA" id="ARBA00023015"/>
    </source>
</evidence>
<name>A0A5N0UT48_9PSEU</name>
<dbReference type="AlphaFoldDB" id="A0A5N0UT48"/>
<feature type="domain" description="HTH tetR-type" evidence="5">
    <location>
        <begin position="11"/>
        <end position="71"/>
    </location>
</feature>
<dbReference type="PANTHER" id="PTHR30055:SF234">
    <property type="entry name" value="HTH-TYPE TRANSCRIPTIONAL REGULATOR BETI"/>
    <property type="match status" value="1"/>
</dbReference>
<dbReference type="Pfam" id="PF00440">
    <property type="entry name" value="TetR_N"/>
    <property type="match status" value="1"/>
</dbReference>
<evidence type="ECO:0000256" key="3">
    <source>
        <dbReference type="ARBA" id="ARBA00023163"/>
    </source>
</evidence>
<evidence type="ECO:0000259" key="5">
    <source>
        <dbReference type="PROSITE" id="PS50977"/>
    </source>
</evidence>
<proteinExistence type="predicted"/>
<evidence type="ECO:0000256" key="4">
    <source>
        <dbReference type="PROSITE-ProRule" id="PRU00335"/>
    </source>
</evidence>
<dbReference type="GO" id="GO:0000976">
    <property type="term" value="F:transcription cis-regulatory region binding"/>
    <property type="evidence" value="ECO:0007669"/>
    <property type="project" value="TreeGrafter"/>
</dbReference>
<dbReference type="InterPro" id="IPR001647">
    <property type="entry name" value="HTH_TetR"/>
</dbReference>
<dbReference type="OrthoDB" id="5242520at2"/>
<evidence type="ECO:0000256" key="2">
    <source>
        <dbReference type="ARBA" id="ARBA00023125"/>
    </source>
</evidence>
<keyword evidence="1" id="KW-0805">Transcription regulation</keyword>
<dbReference type="GO" id="GO:0003700">
    <property type="term" value="F:DNA-binding transcription factor activity"/>
    <property type="evidence" value="ECO:0007669"/>
    <property type="project" value="TreeGrafter"/>
</dbReference>
<accession>A0A5N0UT48</accession>
<evidence type="ECO:0000313" key="6">
    <source>
        <dbReference type="EMBL" id="KAA9152893.1"/>
    </source>
</evidence>
<sequence length="179" mass="19945">MPRKRTELDRDEKVEQILDYAVGLLRNGGHEELSVNRIARDLGLSRAAVYWYFPSRDELFTAACARLFADAFSGPPARGGVASRIRWGVDRFAAIYDVYAALLERAPTEQAAADLLRAFDQSLCRRLTDLLAPHVAADQLDGVVETIVVFVEGLLGRRLPAAERNRRLTTALDVLVPEH</sequence>
<gene>
    <name evidence="6" type="ORF">FPZ12_035860</name>
</gene>
<reference evidence="6" key="1">
    <citation type="submission" date="2019-09" db="EMBL/GenBank/DDBJ databases">
        <authorList>
            <person name="Teo W.F.A."/>
            <person name="Duangmal K."/>
        </authorList>
    </citation>
    <scope>NUCLEOTIDE SEQUENCE [LARGE SCALE GENOMIC DNA]</scope>
    <source>
        <strain evidence="6">K81G1</strain>
    </source>
</reference>
<keyword evidence="3" id="KW-0804">Transcription</keyword>
<dbReference type="InterPro" id="IPR009057">
    <property type="entry name" value="Homeodomain-like_sf"/>
</dbReference>
<dbReference type="InterPro" id="IPR050109">
    <property type="entry name" value="HTH-type_TetR-like_transc_reg"/>
</dbReference>
<organism evidence="6 7">
    <name type="scientific">Amycolatopsis acidicola</name>
    <dbReference type="NCBI Taxonomy" id="2596893"/>
    <lineage>
        <taxon>Bacteria</taxon>
        <taxon>Bacillati</taxon>
        <taxon>Actinomycetota</taxon>
        <taxon>Actinomycetes</taxon>
        <taxon>Pseudonocardiales</taxon>
        <taxon>Pseudonocardiaceae</taxon>
        <taxon>Amycolatopsis</taxon>
    </lineage>
</organism>
<evidence type="ECO:0000313" key="7">
    <source>
        <dbReference type="Proteomes" id="UP000319769"/>
    </source>
</evidence>
<dbReference type="RefSeq" id="WP_144759758.1">
    <property type="nucleotide sequence ID" value="NZ_VMNW02000082.1"/>
</dbReference>
<protein>
    <submittedName>
        <fullName evidence="6">TetR/AcrR family transcriptional regulator</fullName>
    </submittedName>
</protein>
<dbReference type="Proteomes" id="UP000319769">
    <property type="component" value="Unassembled WGS sequence"/>
</dbReference>
<dbReference type="PANTHER" id="PTHR30055">
    <property type="entry name" value="HTH-TYPE TRANSCRIPTIONAL REGULATOR RUTR"/>
    <property type="match status" value="1"/>
</dbReference>
<dbReference type="EMBL" id="VMNW02000082">
    <property type="protein sequence ID" value="KAA9152893.1"/>
    <property type="molecule type" value="Genomic_DNA"/>
</dbReference>
<keyword evidence="7" id="KW-1185">Reference proteome</keyword>